<sequence>MGREQELIQAVKNGDVPGVQKLVAKIKASKSTQAVTVPGDSTGHVPERGWRQHWLLGSELRKGIRKVFLTV</sequence>
<accession>A0A3L8SB14</accession>
<dbReference type="Proteomes" id="UP000276834">
    <property type="component" value="Unassembled WGS sequence"/>
</dbReference>
<dbReference type="EMBL" id="QUSF01000033">
    <property type="protein sequence ID" value="RLV99385.1"/>
    <property type="molecule type" value="Genomic_DNA"/>
</dbReference>
<gene>
    <name evidence="1" type="ORF">DV515_00009950</name>
</gene>
<proteinExistence type="predicted"/>
<keyword evidence="2" id="KW-1185">Reference proteome</keyword>
<evidence type="ECO:0000313" key="1">
    <source>
        <dbReference type="EMBL" id="RLV99385.1"/>
    </source>
</evidence>
<comment type="caution">
    <text evidence="1">The sequence shown here is derived from an EMBL/GenBank/DDBJ whole genome shotgun (WGS) entry which is preliminary data.</text>
</comment>
<dbReference type="AlphaFoldDB" id="A0A3L8SB14"/>
<reference evidence="1 2" key="1">
    <citation type="journal article" date="2018" name="Proc. R. Soc. B">
        <title>A non-coding region near Follistatin controls head colour polymorphism in the Gouldian finch.</title>
        <authorList>
            <person name="Toomey M.B."/>
            <person name="Marques C.I."/>
            <person name="Andrade P."/>
            <person name="Araujo P.M."/>
            <person name="Sabatino S."/>
            <person name="Gazda M.A."/>
            <person name="Afonso S."/>
            <person name="Lopes R.J."/>
            <person name="Corbo J.C."/>
            <person name="Carneiro M."/>
        </authorList>
    </citation>
    <scope>NUCLEOTIDE SEQUENCE [LARGE SCALE GENOMIC DNA]</scope>
    <source>
        <strain evidence="1">Red01</strain>
        <tissue evidence="1">Muscle</tissue>
    </source>
</reference>
<evidence type="ECO:0000313" key="2">
    <source>
        <dbReference type="Proteomes" id="UP000276834"/>
    </source>
</evidence>
<dbReference type="OrthoDB" id="9950752at2759"/>
<name>A0A3L8SB14_CHLGU</name>
<protein>
    <submittedName>
        <fullName evidence="1">Uncharacterized protein</fullName>
    </submittedName>
</protein>
<organism evidence="1 2">
    <name type="scientific">Chloebia gouldiae</name>
    <name type="common">Gouldian finch</name>
    <name type="synonym">Erythrura gouldiae</name>
    <dbReference type="NCBI Taxonomy" id="44316"/>
    <lineage>
        <taxon>Eukaryota</taxon>
        <taxon>Metazoa</taxon>
        <taxon>Chordata</taxon>
        <taxon>Craniata</taxon>
        <taxon>Vertebrata</taxon>
        <taxon>Euteleostomi</taxon>
        <taxon>Archelosauria</taxon>
        <taxon>Archosauria</taxon>
        <taxon>Dinosauria</taxon>
        <taxon>Saurischia</taxon>
        <taxon>Theropoda</taxon>
        <taxon>Coelurosauria</taxon>
        <taxon>Aves</taxon>
        <taxon>Neognathae</taxon>
        <taxon>Neoaves</taxon>
        <taxon>Telluraves</taxon>
        <taxon>Australaves</taxon>
        <taxon>Passeriformes</taxon>
        <taxon>Passeroidea</taxon>
        <taxon>Passeridae</taxon>
        <taxon>Chloebia</taxon>
    </lineage>
</organism>